<dbReference type="InterPro" id="IPR057207">
    <property type="entry name" value="FBXL15_LRR"/>
</dbReference>
<dbReference type="CDD" id="cd22159">
    <property type="entry name" value="F-box_AtTIR1-like"/>
    <property type="match status" value="1"/>
</dbReference>
<protein>
    <submittedName>
        <fullName evidence="5">F-box protein At1g47056</fullName>
    </submittedName>
</protein>
<organism evidence="5">
    <name type="scientific">Anthurium amnicola</name>
    <dbReference type="NCBI Taxonomy" id="1678845"/>
    <lineage>
        <taxon>Eukaryota</taxon>
        <taxon>Viridiplantae</taxon>
        <taxon>Streptophyta</taxon>
        <taxon>Embryophyta</taxon>
        <taxon>Tracheophyta</taxon>
        <taxon>Spermatophyta</taxon>
        <taxon>Magnoliopsida</taxon>
        <taxon>Liliopsida</taxon>
        <taxon>Araceae</taxon>
        <taxon>Pothoideae</taxon>
        <taxon>Potheae</taxon>
        <taxon>Anthurium</taxon>
    </lineage>
</organism>
<feature type="domain" description="F-box/LRR-repeat protein 15/At3g58940/PEG3-like LRR" evidence="3">
    <location>
        <begin position="140"/>
        <end position="207"/>
    </location>
</feature>
<dbReference type="Gene3D" id="1.20.1280.50">
    <property type="match status" value="1"/>
</dbReference>
<accession>A0A1D1Z498</accession>
<dbReference type="InterPro" id="IPR006553">
    <property type="entry name" value="Leu-rich_rpt_Cys-con_subtyp"/>
</dbReference>
<dbReference type="InterPro" id="IPR032675">
    <property type="entry name" value="LRR_dom_sf"/>
</dbReference>
<proteinExistence type="predicted"/>
<evidence type="ECO:0000256" key="1">
    <source>
        <dbReference type="SAM" id="MobiDB-lite"/>
    </source>
</evidence>
<dbReference type="GO" id="GO:0019005">
    <property type="term" value="C:SCF ubiquitin ligase complex"/>
    <property type="evidence" value="ECO:0007669"/>
    <property type="project" value="TreeGrafter"/>
</dbReference>
<evidence type="ECO:0000259" key="2">
    <source>
        <dbReference type="Pfam" id="PF00646"/>
    </source>
</evidence>
<dbReference type="FunFam" id="3.80.10.10:FF:000449">
    <property type="entry name" value="F-box protein SKIP2"/>
    <property type="match status" value="1"/>
</dbReference>
<gene>
    <name evidence="5" type="primary">At1g47056_1</name>
    <name evidence="5" type="ORF">g.105289</name>
</gene>
<sequence length="540" mass="57674">MGQSASVHSRSASCRRLRRPPSSCTPAAPMVSDVVPSSSSEPDLDDSGCSSRDYTLDLPDECLAMVFQSLCSGDRKSCSLVCKRWLVVEGQNRHRLSLNARAALLEASPALFLRFDSVVKLALKCDRRSDSIGDEALALISARCPNLTRLKLRACREVSDAGMAALAKNCSRLRKLSCGSCTFGSKGINAVLAHCPLLEELSIKRLRGLTDEPVGGSPAAPSVALRTICLKELYNGQCFGPLIASSPNLRTLKLFRCSGDWDKLFEEIPTRVQGLVEVHLEKIQVSDRGLCALSSCVDLEVLHLVKTPECTDAGLALVADRCRLLRKIHIDGWKTNRIGDEGLAAVAQRCPNLQELVLIGVNPTAVSLGLIAGNCRNLERLALCGSETIGDAEISCIASKCVSLKKLCIKGCPVSNHGMEALAGGCPNLVKVKVKKCKAVTAEGADWLRAIRGSLAVNLDTGAVHGIEQLDGSASDIGLQENVPDQFPLPVDQISALDLPSSSGGRSALSKARLGFFGARNFVASTFRRLSHGSGNQHQP</sequence>
<name>A0A1D1Z498_9ARAE</name>
<evidence type="ECO:0000313" key="5">
    <source>
        <dbReference type="EMBL" id="JAT61652.1"/>
    </source>
</evidence>
<dbReference type="PANTHER" id="PTHR13318">
    <property type="entry name" value="PARTNER OF PAIRED, ISOFORM B-RELATED"/>
    <property type="match status" value="1"/>
</dbReference>
<reference evidence="5" key="1">
    <citation type="submission" date="2015-07" db="EMBL/GenBank/DDBJ databases">
        <title>Transcriptome Assembly of Anthurium amnicola.</title>
        <authorList>
            <person name="Suzuki J."/>
        </authorList>
    </citation>
    <scope>NUCLEOTIDE SEQUENCE</scope>
</reference>
<feature type="region of interest" description="Disordered" evidence="1">
    <location>
        <begin position="1"/>
        <end position="48"/>
    </location>
</feature>
<feature type="compositionally biased region" description="Low complexity" evidence="1">
    <location>
        <begin position="20"/>
        <end position="41"/>
    </location>
</feature>
<dbReference type="InterPro" id="IPR001810">
    <property type="entry name" value="F-box_dom"/>
</dbReference>
<dbReference type="SUPFAM" id="SSF52047">
    <property type="entry name" value="RNI-like"/>
    <property type="match status" value="1"/>
</dbReference>
<dbReference type="SMART" id="SM00367">
    <property type="entry name" value="LRR_CC"/>
    <property type="match status" value="8"/>
</dbReference>
<dbReference type="FunFam" id="1.20.1280.50:FF:000023">
    <property type="entry name" value="F-box/LRR-repeat protein 4"/>
    <property type="match status" value="1"/>
</dbReference>
<dbReference type="PANTHER" id="PTHR13318:SF92">
    <property type="entry name" value="F-BOX_LRR-REPEAT PROTEIN 8-RELATED"/>
    <property type="match status" value="1"/>
</dbReference>
<evidence type="ECO:0000259" key="4">
    <source>
        <dbReference type="Pfam" id="PF25372"/>
    </source>
</evidence>
<dbReference type="EMBL" id="GDJX01006284">
    <property type="protein sequence ID" value="JAT61652.1"/>
    <property type="molecule type" value="Transcribed_RNA"/>
</dbReference>
<evidence type="ECO:0000259" key="3">
    <source>
        <dbReference type="Pfam" id="PF24758"/>
    </source>
</evidence>
<dbReference type="GO" id="GO:0031146">
    <property type="term" value="P:SCF-dependent proteasomal ubiquitin-dependent protein catabolic process"/>
    <property type="evidence" value="ECO:0007669"/>
    <property type="project" value="TreeGrafter"/>
</dbReference>
<feature type="domain" description="F-box" evidence="2">
    <location>
        <begin position="56"/>
        <end position="85"/>
    </location>
</feature>
<dbReference type="Pfam" id="PF24758">
    <property type="entry name" value="LRR_At5g56370"/>
    <property type="match status" value="1"/>
</dbReference>
<dbReference type="InterPro" id="IPR055411">
    <property type="entry name" value="LRR_FXL15/At3g58940/PEG3-like"/>
</dbReference>
<dbReference type="Pfam" id="PF00646">
    <property type="entry name" value="F-box"/>
    <property type="match status" value="1"/>
</dbReference>
<feature type="domain" description="F-box/LRR-repeat protein 15-like leucin rich repeat" evidence="4">
    <location>
        <begin position="284"/>
        <end position="464"/>
    </location>
</feature>
<dbReference type="AlphaFoldDB" id="A0A1D1Z498"/>
<dbReference type="Gene3D" id="3.80.10.10">
    <property type="entry name" value="Ribonuclease Inhibitor"/>
    <property type="match status" value="2"/>
</dbReference>
<dbReference type="Pfam" id="PF25372">
    <property type="entry name" value="DUF7885"/>
    <property type="match status" value="1"/>
</dbReference>